<organism evidence="1 2">
    <name type="scientific">Corynebacterium diphtheriae bv. gravis</name>
    <dbReference type="NCBI Taxonomy" id="1720349"/>
    <lineage>
        <taxon>Bacteria</taxon>
        <taxon>Bacillati</taxon>
        <taxon>Actinomycetota</taxon>
        <taxon>Actinomycetes</taxon>
        <taxon>Mycobacteriales</taxon>
        <taxon>Corynebacteriaceae</taxon>
        <taxon>Corynebacterium</taxon>
    </lineage>
</organism>
<dbReference type="Proteomes" id="UP000186159">
    <property type="component" value="Unassembled WGS sequence"/>
</dbReference>
<reference evidence="1 2" key="1">
    <citation type="submission" date="2015-09" db="EMBL/GenBank/DDBJ databases">
        <title>Genome sequencing of Corynebacterium diphtheriae Bv. Gravis strain DSM 44123.</title>
        <authorList>
            <person name="Sangal V."/>
            <person name="Burkovski A."/>
        </authorList>
    </citation>
    <scope>NUCLEOTIDE SEQUENCE [LARGE SCALE GENOMIC DNA]</scope>
    <source>
        <strain evidence="1 2">DSM 44123</strain>
    </source>
</reference>
<evidence type="ECO:0000313" key="1">
    <source>
        <dbReference type="EMBL" id="OKY24058.1"/>
    </source>
</evidence>
<dbReference type="EMBL" id="LJXR01000001">
    <property type="protein sequence ID" value="OKY24058.1"/>
    <property type="molecule type" value="Genomic_DNA"/>
</dbReference>
<protein>
    <submittedName>
        <fullName evidence="1">Uncharacterized protein</fullName>
    </submittedName>
</protein>
<accession>A0AAX0J4D9</accession>
<dbReference type="AlphaFoldDB" id="A0AAX0J4D9"/>
<evidence type="ECO:0000313" key="2">
    <source>
        <dbReference type="Proteomes" id="UP000186159"/>
    </source>
</evidence>
<comment type="caution">
    <text evidence="1">The sequence shown here is derived from an EMBL/GenBank/DDBJ whole genome shotgun (WGS) entry which is preliminary data.</text>
</comment>
<gene>
    <name evidence="1" type="ORF">AOT42_01945</name>
</gene>
<name>A0AAX0J4D9_CORDP</name>
<sequence>MPMADPIQLLMATMMARKANIQKGLVIDCLAVLFFRESQKGQSCGAVWSCSFLGSDRRQQ</sequence>
<proteinExistence type="predicted"/>